<evidence type="ECO:0000256" key="5">
    <source>
        <dbReference type="SAM" id="MobiDB-lite"/>
    </source>
</evidence>
<dbReference type="Pfam" id="PF13520">
    <property type="entry name" value="AA_permease_2"/>
    <property type="match status" value="1"/>
</dbReference>
<dbReference type="InterPro" id="IPR050598">
    <property type="entry name" value="AminoAcid_Transporter"/>
</dbReference>
<proteinExistence type="predicted"/>
<name>A0A010QBU5_9PEZI</name>
<dbReference type="EMBL" id="JARH01001000">
    <property type="protein sequence ID" value="EXF74260.1"/>
    <property type="molecule type" value="Genomic_DNA"/>
</dbReference>
<organism evidence="7 8">
    <name type="scientific">Colletotrichum fioriniae PJ7</name>
    <dbReference type="NCBI Taxonomy" id="1445577"/>
    <lineage>
        <taxon>Eukaryota</taxon>
        <taxon>Fungi</taxon>
        <taxon>Dikarya</taxon>
        <taxon>Ascomycota</taxon>
        <taxon>Pezizomycotina</taxon>
        <taxon>Sordariomycetes</taxon>
        <taxon>Hypocreomycetidae</taxon>
        <taxon>Glomerellales</taxon>
        <taxon>Glomerellaceae</taxon>
        <taxon>Colletotrichum</taxon>
        <taxon>Colletotrichum acutatum species complex</taxon>
    </lineage>
</organism>
<comment type="caution">
    <text evidence="7">The sequence shown here is derived from an EMBL/GenBank/DDBJ whole genome shotgun (WGS) entry which is preliminary data.</text>
</comment>
<evidence type="ECO:0000313" key="8">
    <source>
        <dbReference type="Proteomes" id="UP000020467"/>
    </source>
</evidence>
<feature type="transmembrane region" description="Helical" evidence="6">
    <location>
        <begin position="128"/>
        <end position="152"/>
    </location>
</feature>
<keyword evidence="8" id="KW-1185">Reference proteome</keyword>
<protein>
    <submittedName>
        <fullName evidence="7">High-affinity methionine permease</fullName>
    </submittedName>
</protein>
<dbReference type="eggNOG" id="KOG1287">
    <property type="taxonomic scope" value="Eukaryota"/>
</dbReference>
<dbReference type="InterPro" id="IPR002293">
    <property type="entry name" value="AA/rel_permease1"/>
</dbReference>
<sequence>MLNSPQDRAVTALASANSPGSSSTCHLWPRHICADPNAILSEDSAAGGTESTSTAMVFSRLFPSEKWGGADSTVRADPEASDSEPSIIHDGDLAYTRVKGGNGSKPSYQEAVGAPVEADSPLGYHVNWVAIIFLNINMMVGTGVFSTPASILNRTGSIGLALMYWVIGFLMASAGFSVYLELASYFPNRSGSEVVYLEQQYPRPKHFFPVAFAVQSVILSFSSSNAVVLSRYLWRMADITPSEWQMRGVAIAAYTLAVICVLAHNRYSLWLVNFIGVLKLLTLVFISIAGLVVLGGNVKHIPDPKANFRNAFEGTTSNGNDLSNALVSIIFSYAGYYNAFNMTNEIKNPIPTLKKNGIISLLTVAILYMLCNIAYFAAVPKAEFKGASEIAAAVFFSKLFGGSKAAANVLNFLVLLSAFGNLLAVLIGSSRMIREIGRQGVLPFTNFWVSTKPFGTPLGPYMLKWTMTFIMIVAPPAGDAFSFVVDLASYPSAIFNFAMTFGVFVLRRRRQRSGISRSEFRAWDFVVLFFLAIQVFVLAMPWWPPKGGPYAGSVSFWYATYCVVGIGIILLCILYYVFWMYVLPRWLGYEIRTEIVEVDSNGANTHRLVRVPKAEVAAWDDVHDEAGNLRRRHVTTELDSGNSNEKGI</sequence>
<feature type="transmembrane region" description="Helical" evidence="6">
    <location>
        <begin position="405"/>
        <end position="428"/>
    </location>
</feature>
<dbReference type="Proteomes" id="UP000020467">
    <property type="component" value="Unassembled WGS sequence"/>
</dbReference>
<dbReference type="HOGENOM" id="CLU_013661_0_0_1"/>
<feature type="transmembrane region" description="Helical" evidence="6">
    <location>
        <begin position="206"/>
        <end position="234"/>
    </location>
</feature>
<comment type="subcellular location">
    <subcellularLocation>
        <location evidence="1">Membrane</location>
        <topology evidence="1">Multi-pass membrane protein</topology>
    </subcellularLocation>
</comment>
<dbReference type="FunFam" id="1.20.1740.10:FF:000025">
    <property type="entry name" value="High-affinity methionine permease"/>
    <property type="match status" value="1"/>
</dbReference>
<evidence type="ECO:0000256" key="6">
    <source>
        <dbReference type="SAM" id="Phobius"/>
    </source>
</evidence>
<evidence type="ECO:0000313" key="7">
    <source>
        <dbReference type="EMBL" id="EXF74260.1"/>
    </source>
</evidence>
<dbReference type="PANTHER" id="PTHR11785">
    <property type="entry name" value="AMINO ACID TRANSPORTER"/>
    <property type="match status" value="1"/>
</dbReference>
<keyword evidence="2 6" id="KW-0812">Transmembrane</keyword>
<dbReference type="STRING" id="1445577.A0A010QBU5"/>
<feature type="transmembrane region" description="Helical" evidence="6">
    <location>
        <begin position="164"/>
        <end position="186"/>
    </location>
</feature>
<feature type="region of interest" description="Disordered" evidence="5">
    <location>
        <begin position="1"/>
        <end position="20"/>
    </location>
</feature>
<reference evidence="7 8" key="1">
    <citation type="submission" date="2014-02" db="EMBL/GenBank/DDBJ databases">
        <title>The genome sequence of Colletotrichum fioriniae PJ7.</title>
        <authorList>
            <person name="Baroncelli R."/>
            <person name="Thon M.R."/>
        </authorList>
    </citation>
    <scope>NUCLEOTIDE SEQUENCE [LARGE SCALE GENOMIC DNA]</scope>
    <source>
        <strain evidence="7 8">PJ7</strain>
    </source>
</reference>
<evidence type="ECO:0000256" key="3">
    <source>
        <dbReference type="ARBA" id="ARBA00022989"/>
    </source>
</evidence>
<dbReference type="AlphaFoldDB" id="A0A010QBU5"/>
<keyword evidence="3 6" id="KW-1133">Transmembrane helix</keyword>
<dbReference type="KEGG" id="cfj:CFIO01_10966"/>
<feature type="transmembrane region" description="Helical" evidence="6">
    <location>
        <begin position="556"/>
        <end position="582"/>
    </location>
</feature>
<feature type="transmembrane region" description="Helical" evidence="6">
    <location>
        <begin position="357"/>
        <end position="378"/>
    </location>
</feature>
<evidence type="ECO:0000256" key="1">
    <source>
        <dbReference type="ARBA" id="ARBA00004141"/>
    </source>
</evidence>
<keyword evidence="4 6" id="KW-0472">Membrane</keyword>
<evidence type="ECO:0000256" key="2">
    <source>
        <dbReference type="ARBA" id="ARBA00022692"/>
    </source>
</evidence>
<feature type="transmembrane region" description="Helical" evidence="6">
    <location>
        <begin position="526"/>
        <end position="544"/>
    </location>
</feature>
<feature type="transmembrane region" description="Helical" evidence="6">
    <location>
        <begin position="487"/>
        <end position="506"/>
    </location>
</feature>
<dbReference type="PANTHER" id="PTHR11785:SF353">
    <property type="entry name" value="METHIONINE TRANSPORTER (EUROFUNG)"/>
    <property type="match status" value="1"/>
</dbReference>
<accession>A0A010QBU5</accession>
<dbReference type="GO" id="GO:0015179">
    <property type="term" value="F:L-amino acid transmembrane transporter activity"/>
    <property type="evidence" value="ECO:0007669"/>
    <property type="project" value="TreeGrafter"/>
</dbReference>
<evidence type="ECO:0000256" key="4">
    <source>
        <dbReference type="ARBA" id="ARBA00023136"/>
    </source>
</evidence>
<dbReference type="Gene3D" id="1.20.1740.10">
    <property type="entry name" value="Amino acid/polyamine transporter I"/>
    <property type="match status" value="1"/>
</dbReference>
<dbReference type="GO" id="GO:0016020">
    <property type="term" value="C:membrane"/>
    <property type="evidence" value="ECO:0007669"/>
    <property type="project" value="UniProtKB-SubCell"/>
</dbReference>
<gene>
    <name evidence="7" type="ORF">CFIO01_10966</name>
</gene>
<feature type="transmembrane region" description="Helical" evidence="6">
    <location>
        <begin position="270"/>
        <end position="295"/>
    </location>
</feature>
<feature type="transmembrane region" description="Helical" evidence="6">
    <location>
        <begin position="246"/>
        <end position="264"/>
    </location>
</feature>
<dbReference type="OrthoDB" id="5982228at2759"/>